<evidence type="ECO:0000256" key="1">
    <source>
        <dbReference type="ARBA" id="ARBA00034923"/>
    </source>
</evidence>
<dbReference type="Proteomes" id="UP001205560">
    <property type="component" value="Unassembled WGS sequence"/>
</dbReference>
<reference evidence="2 3" key="1">
    <citation type="submission" date="2022-08" db="EMBL/GenBank/DDBJ databases">
        <title>Reclassification of Massilia species as members of the genera Telluria, Duganella, Pseudoduganella, Mokoshia gen. nov. and Zemynaea gen. nov. using orthogonal and non-orthogonal genome-based approaches.</title>
        <authorList>
            <person name="Bowman J.P."/>
        </authorList>
    </citation>
    <scope>NUCLEOTIDE SEQUENCE [LARGE SCALE GENOMIC DNA]</scope>
    <source>
        <strain evidence="2 3">LMG 28164</strain>
    </source>
</reference>
<accession>A0ABT2ACV2</accession>
<organism evidence="2 3">
    <name type="scientific">Massilia norwichensis</name>
    <dbReference type="NCBI Taxonomy" id="1442366"/>
    <lineage>
        <taxon>Bacteria</taxon>
        <taxon>Pseudomonadati</taxon>
        <taxon>Pseudomonadota</taxon>
        <taxon>Betaproteobacteria</taxon>
        <taxon>Burkholderiales</taxon>
        <taxon>Oxalobacteraceae</taxon>
        <taxon>Telluria group</taxon>
        <taxon>Massilia</taxon>
    </lineage>
</organism>
<sequence length="384" mass="43959">MPNTFIFAGAGTGKTERIVDESIRLVHESKRVLVLTYTQNNQKEVLERFLVKHRGIHDDFRVKGLLTFYLEEIIRPYQREFFSKRIEGFILNDADPHKKNGYNIPGRKEILTNGKYNPLYYLTSCQTQAHSALLAKFAYTIIKKTNNAPIQRLEAIYDSLYFDECQDMVGWDFEVLSLIAKSKKISITCVGDFRQTIYETAITSKKPGTSNEKVAHLKKLKFAQEEMNESRRSVPEICNYASKLHTQEDYPPLKSNVVPPEEYRDHQGVFVVKESDARTYLTLYQPVILRQSVAAGTKYNDLGLRCITFGKSKGLGFPRTAIIPTQAHLQFLQDNNRAFSQGKTDESRNKFYVALTRAKYSVALIVPNKIAPNCHVPTWAPIET</sequence>
<protein>
    <recommendedName>
        <fullName evidence="1">DNA 3'-5' helicase II</fullName>
    </recommendedName>
</protein>
<dbReference type="PANTHER" id="PTHR11070">
    <property type="entry name" value="UVRD / RECB / PCRA DNA HELICASE FAMILY MEMBER"/>
    <property type="match status" value="1"/>
</dbReference>
<name>A0ABT2ACV2_9BURK</name>
<dbReference type="RefSeq" id="WP_258847718.1">
    <property type="nucleotide sequence ID" value="NZ_JANUGX010000034.1"/>
</dbReference>
<dbReference type="InterPro" id="IPR000212">
    <property type="entry name" value="DNA_helicase_UvrD/REP"/>
</dbReference>
<evidence type="ECO:0000313" key="2">
    <source>
        <dbReference type="EMBL" id="MCS0591958.1"/>
    </source>
</evidence>
<dbReference type="EMBL" id="JANUGX010000034">
    <property type="protein sequence ID" value="MCS0591958.1"/>
    <property type="molecule type" value="Genomic_DNA"/>
</dbReference>
<keyword evidence="3" id="KW-1185">Reference proteome</keyword>
<dbReference type="Pfam" id="PF13245">
    <property type="entry name" value="AAA_19"/>
    <property type="match status" value="1"/>
</dbReference>
<evidence type="ECO:0000313" key="3">
    <source>
        <dbReference type="Proteomes" id="UP001205560"/>
    </source>
</evidence>
<gene>
    <name evidence="2" type="ORF">NX782_22460</name>
</gene>
<comment type="caution">
    <text evidence="2">The sequence shown here is derived from an EMBL/GenBank/DDBJ whole genome shotgun (WGS) entry which is preliminary data.</text>
</comment>
<dbReference type="PANTHER" id="PTHR11070:SF2">
    <property type="entry name" value="ATP-DEPENDENT DNA HELICASE SRS2"/>
    <property type="match status" value="1"/>
</dbReference>
<dbReference type="SUPFAM" id="SSF52540">
    <property type="entry name" value="P-loop containing nucleoside triphosphate hydrolases"/>
    <property type="match status" value="1"/>
</dbReference>
<dbReference type="Gene3D" id="3.40.50.300">
    <property type="entry name" value="P-loop containing nucleotide triphosphate hydrolases"/>
    <property type="match status" value="2"/>
</dbReference>
<proteinExistence type="predicted"/>
<dbReference type="InterPro" id="IPR027417">
    <property type="entry name" value="P-loop_NTPase"/>
</dbReference>